<evidence type="ECO:0000256" key="1">
    <source>
        <dbReference type="ARBA" id="ARBA00022598"/>
    </source>
</evidence>
<feature type="binding site" evidence="7">
    <location>
        <position position="122"/>
    </location>
    <ligand>
        <name>Zn(2+)</name>
        <dbReference type="ChEBI" id="CHEBI:29105"/>
    </ligand>
</feature>
<keyword evidence="3 7" id="KW-0547">Nucleotide-binding</keyword>
<gene>
    <name evidence="10" type="primary">gluQRS</name>
    <name evidence="7" type="synonym">gluQ</name>
    <name evidence="10" type="ORF">ACFOSU_11530</name>
</gene>
<feature type="binding site" evidence="7">
    <location>
        <position position="197"/>
    </location>
    <ligand>
        <name>L-glutamate</name>
        <dbReference type="ChEBI" id="CHEBI:29985"/>
    </ligand>
</feature>
<evidence type="ECO:0000256" key="6">
    <source>
        <dbReference type="ARBA" id="ARBA00023146"/>
    </source>
</evidence>
<comment type="cofactor">
    <cofactor evidence="7">
        <name>Zn(2+)</name>
        <dbReference type="ChEBI" id="CHEBI:29105"/>
    </cofactor>
    <text evidence="7">Binds 1 zinc ion per subunit.</text>
</comment>
<dbReference type="HAMAP" id="MF_01428">
    <property type="entry name" value="Glu_Q_tRNA_synth"/>
    <property type="match status" value="1"/>
</dbReference>
<feature type="binding site" evidence="7">
    <location>
        <position position="143"/>
    </location>
    <ligand>
        <name>Zn(2+)</name>
        <dbReference type="ChEBI" id="CHEBI:29105"/>
    </ligand>
</feature>
<dbReference type="GO" id="GO:0016874">
    <property type="term" value="F:ligase activity"/>
    <property type="evidence" value="ECO:0007669"/>
    <property type="project" value="UniProtKB-KW"/>
</dbReference>
<keyword evidence="11" id="KW-1185">Reference proteome</keyword>
<feature type="binding site" evidence="7">
    <location>
        <position position="215"/>
    </location>
    <ligand>
        <name>L-glutamate</name>
        <dbReference type="ChEBI" id="CHEBI:29985"/>
    </ligand>
</feature>
<dbReference type="EMBL" id="JBHRSS010000004">
    <property type="protein sequence ID" value="MFC3104519.1"/>
    <property type="molecule type" value="Genomic_DNA"/>
</dbReference>
<dbReference type="InterPro" id="IPR022380">
    <property type="entry name" value="Glu-Q_tRNA(Asp)_Synthase"/>
</dbReference>
<comment type="function">
    <text evidence="7">Catalyzes the tRNA-independent activation of glutamate in presence of ATP and the subsequent transfer of glutamate onto a tRNA(Asp). Glutamate is transferred on the 2-amino-5-(4,5-dihydroxy-2-cyclopenten-1-yl) moiety of the queuosine in the wobble position of the QUC anticodon.</text>
</comment>
<name>A0ABV7ERG4_9GAMM</name>
<dbReference type="NCBIfam" id="NF004314">
    <property type="entry name" value="PRK05710.1-3"/>
    <property type="match status" value="1"/>
</dbReference>
<comment type="caution">
    <text evidence="10">The sequence shown here is derived from an EMBL/GenBank/DDBJ whole genome shotgun (WGS) entry which is preliminary data.</text>
</comment>
<keyword evidence="5 7" id="KW-0067">ATP-binding</keyword>
<keyword evidence="1 7" id="KW-0436">Ligase</keyword>
<sequence>MGPGRWLLPVRLAARLGPLFRFAMSAGRYAPSPSGALHMGSLLAALGSYLQARGQGARWLLRIDDLDTPRVVAGADRRILDALTVFGFRWDGDVLYQSARRAAYACALDALLATGRAFECGCTRREAQAGVKGIEGPIYPGTCRDGLPPGRLSRSLRLRVDESPLCFVDAIQGRHCQILSRDIGDFVIRRADGIAAYQLATVLDDAHQGVSEVVRGADLLSSTPRQMALQRNLGLPVLSYGHLPVLVDADGQKLGKSRGALGLSADAIADQLWCCLDLLGQNPPDTIRDAAVPRVMRWAIDNWNIELVPRVQTLDAQVYQRSSSQRSGFAQ</sequence>
<evidence type="ECO:0000313" key="11">
    <source>
        <dbReference type="Proteomes" id="UP001595462"/>
    </source>
</evidence>
<dbReference type="EC" id="6.1.1.-" evidence="7"/>
<dbReference type="PANTHER" id="PTHR43311:SF1">
    <property type="entry name" value="GLUTAMYL-Q TRNA(ASP) SYNTHETASE"/>
    <property type="match status" value="1"/>
</dbReference>
<comment type="similarity">
    <text evidence="7">Belongs to the class-I aminoacyl-tRNA synthetase family. GluQ subfamily.</text>
</comment>
<feature type="short sequence motif" description="'KMSKS' region" evidence="7">
    <location>
        <begin position="253"/>
        <end position="257"/>
    </location>
</feature>
<dbReference type="InterPro" id="IPR049940">
    <property type="entry name" value="GluQ/Sye"/>
</dbReference>
<reference evidence="11" key="1">
    <citation type="journal article" date="2019" name="Int. J. Syst. Evol. Microbiol.">
        <title>The Global Catalogue of Microorganisms (GCM) 10K type strain sequencing project: providing services to taxonomists for standard genome sequencing and annotation.</title>
        <authorList>
            <consortium name="The Broad Institute Genomics Platform"/>
            <consortium name="The Broad Institute Genome Sequencing Center for Infectious Disease"/>
            <person name="Wu L."/>
            <person name="Ma J."/>
        </authorList>
    </citation>
    <scope>NUCLEOTIDE SEQUENCE [LARGE SCALE GENOMIC DNA]</scope>
    <source>
        <strain evidence="11">KCTC 52640</strain>
    </source>
</reference>
<dbReference type="InterPro" id="IPR020058">
    <property type="entry name" value="Glu/Gln-tRNA-synth_Ib_cat-dom"/>
</dbReference>
<dbReference type="RefSeq" id="WP_380689732.1">
    <property type="nucleotide sequence ID" value="NZ_JBHRSS010000004.1"/>
</dbReference>
<feature type="domain" description="Glutamyl/glutaminyl-tRNA synthetase class Ib catalytic" evidence="9">
    <location>
        <begin position="28"/>
        <end position="260"/>
    </location>
</feature>
<keyword evidence="6 7" id="KW-0030">Aminoacyl-tRNA synthetase</keyword>
<feature type="binding site" evidence="7">
    <location>
        <position position="120"/>
    </location>
    <ligand>
        <name>Zn(2+)</name>
        <dbReference type="ChEBI" id="CHEBI:29105"/>
    </ligand>
</feature>
<feature type="binding site" evidence="7">
    <location>
        <begin position="28"/>
        <end position="32"/>
    </location>
    <ligand>
        <name>L-glutamate</name>
        <dbReference type="ChEBI" id="CHEBI:29985"/>
    </ligand>
</feature>
<protein>
    <recommendedName>
        <fullName evidence="7">Glutamyl-Q tRNA(Asp) synthetase</fullName>
        <shortName evidence="7">Glu-Q-RSs</shortName>
        <ecNumber evidence="7">6.1.1.-</ecNumber>
    </recommendedName>
</protein>
<keyword evidence="4 7" id="KW-0862">Zinc</keyword>
<dbReference type="SUPFAM" id="SSF52374">
    <property type="entry name" value="Nucleotidylyl transferase"/>
    <property type="match status" value="1"/>
</dbReference>
<proteinExistence type="inferred from homology"/>
<evidence type="ECO:0000256" key="5">
    <source>
        <dbReference type="ARBA" id="ARBA00022840"/>
    </source>
</evidence>
<dbReference type="Pfam" id="PF00749">
    <property type="entry name" value="tRNA-synt_1c"/>
    <property type="match status" value="1"/>
</dbReference>
<accession>A0ABV7ERG4</accession>
<evidence type="ECO:0000256" key="3">
    <source>
        <dbReference type="ARBA" id="ARBA00022741"/>
    </source>
</evidence>
<feature type="binding site" evidence="7">
    <location>
        <position position="139"/>
    </location>
    <ligand>
        <name>Zn(2+)</name>
        <dbReference type="ChEBI" id="CHEBI:29105"/>
    </ligand>
</feature>
<feature type="short sequence motif" description="'HIGH' region" evidence="7">
    <location>
        <begin position="31"/>
        <end position="41"/>
    </location>
</feature>
<evidence type="ECO:0000313" key="10">
    <source>
        <dbReference type="EMBL" id="MFC3104519.1"/>
    </source>
</evidence>
<evidence type="ECO:0000256" key="7">
    <source>
        <dbReference type="HAMAP-Rule" id="MF_01428"/>
    </source>
</evidence>
<feature type="binding site" evidence="7">
    <location>
        <position position="256"/>
    </location>
    <ligand>
        <name>ATP</name>
        <dbReference type="ChEBI" id="CHEBI:30616"/>
    </ligand>
</feature>
<dbReference type="InterPro" id="IPR000924">
    <property type="entry name" value="Glu/Gln-tRNA-synth"/>
</dbReference>
<keyword evidence="2 7" id="KW-0479">Metal-binding</keyword>
<evidence type="ECO:0000256" key="2">
    <source>
        <dbReference type="ARBA" id="ARBA00022723"/>
    </source>
</evidence>
<dbReference type="PRINTS" id="PR00987">
    <property type="entry name" value="TRNASYNTHGLU"/>
</dbReference>
<dbReference type="InterPro" id="IPR014729">
    <property type="entry name" value="Rossmann-like_a/b/a_fold"/>
</dbReference>
<dbReference type="PANTHER" id="PTHR43311">
    <property type="entry name" value="GLUTAMATE--TRNA LIGASE"/>
    <property type="match status" value="1"/>
</dbReference>
<evidence type="ECO:0000259" key="9">
    <source>
        <dbReference type="Pfam" id="PF00749"/>
    </source>
</evidence>
<organism evidence="10 11">
    <name type="scientific">Salinisphaera aquimarina</name>
    <dbReference type="NCBI Taxonomy" id="2094031"/>
    <lineage>
        <taxon>Bacteria</taxon>
        <taxon>Pseudomonadati</taxon>
        <taxon>Pseudomonadota</taxon>
        <taxon>Gammaproteobacteria</taxon>
        <taxon>Salinisphaerales</taxon>
        <taxon>Salinisphaeraceae</taxon>
        <taxon>Salinisphaera</taxon>
    </lineage>
</organism>
<dbReference type="Proteomes" id="UP001595462">
    <property type="component" value="Unassembled WGS sequence"/>
</dbReference>
<dbReference type="NCBIfam" id="TIGR03838">
    <property type="entry name" value="queuosine_YadB"/>
    <property type="match status" value="1"/>
</dbReference>
<evidence type="ECO:0000256" key="4">
    <source>
        <dbReference type="ARBA" id="ARBA00022833"/>
    </source>
</evidence>
<feature type="binding site" evidence="7">
    <location>
        <position position="64"/>
    </location>
    <ligand>
        <name>L-glutamate</name>
        <dbReference type="ChEBI" id="CHEBI:29985"/>
    </ligand>
</feature>
<keyword evidence="8" id="KW-0648">Protein biosynthesis</keyword>
<dbReference type="Gene3D" id="3.40.50.620">
    <property type="entry name" value="HUPs"/>
    <property type="match status" value="1"/>
</dbReference>
<evidence type="ECO:0000256" key="8">
    <source>
        <dbReference type="RuleBase" id="RU363037"/>
    </source>
</evidence>